<dbReference type="FunFam" id="3.30.70.1430:FF:000001">
    <property type="entry name" value="Efflux pump membrane transporter"/>
    <property type="match status" value="1"/>
</dbReference>
<dbReference type="SUPFAM" id="SSF82866">
    <property type="entry name" value="Multidrug efflux transporter AcrB transmembrane domain"/>
    <property type="match status" value="2"/>
</dbReference>
<evidence type="ECO:0000256" key="8">
    <source>
        <dbReference type="ARBA" id="ARBA00023136"/>
    </source>
</evidence>
<dbReference type="Gene3D" id="3.30.70.1320">
    <property type="entry name" value="Multidrug efflux transporter AcrB pore domain like"/>
    <property type="match status" value="1"/>
</dbReference>
<feature type="transmembrane region" description="Helical" evidence="9">
    <location>
        <begin position="980"/>
        <end position="1000"/>
    </location>
</feature>
<dbReference type="GO" id="GO:0009636">
    <property type="term" value="P:response to toxic substance"/>
    <property type="evidence" value="ECO:0007669"/>
    <property type="project" value="UniProtKB-ARBA"/>
</dbReference>
<organism evidence="10 11">
    <name type="scientific">Luteimonas wenzhouensis</name>
    <dbReference type="NCBI Taxonomy" id="2599615"/>
    <lineage>
        <taxon>Bacteria</taxon>
        <taxon>Pseudomonadati</taxon>
        <taxon>Pseudomonadota</taxon>
        <taxon>Gammaproteobacteria</taxon>
        <taxon>Lysobacterales</taxon>
        <taxon>Lysobacteraceae</taxon>
        <taxon>Luteimonas</taxon>
    </lineage>
</organism>
<dbReference type="EMBL" id="VOHE01000005">
    <property type="protein sequence ID" value="TWT18399.1"/>
    <property type="molecule type" value="Genomic_DNA"/>
</dbReference>
<dbReference type="AlphaFoldDB" id="A0A5C5TXZ6"/>
<name>A0A5C5TXZ6_9GAMM</name>
<keyword evidence="7 9" id="KW-1133">Transmembrane helix</keyword>
<feature type="transmembrane region" description="Helical" evidence="9">
    <location>
        <begin position="878"/>
        <end position="898"/>
    </location>
</feature>
<dbReference type="PANTHER" id="PTHR32063">
    <property type="match status" value="1"/>
</dbReference>
<feature type="transmembrane region" description="Helical" evidence="9">
    <location>
        <begin position="931"/>
        <end position="952"/>
    </location>
</feature>
<dbReference type="Pfam" id="PF00873">
    <property type="entry name" value="ACR_tran"/>
    <property type="match status" value="1"/>
</dbReference>
<protein>
    <recommendedName>
        <fullName evidence="9">Efflux pump membrane transporter</fullName>
    </recommendedName>
</protein>
<dbReference type="Gene3D" id="3.30.70.1440">
    <property type="entry name" value="Multidrug efflux transporter AcrB pore domain"/>
    <property type="match status" value="1"/>
</dbReference>
<dbReference type="InterPro" id="IPR027463">
    <property type="entry name" value="AcrB_DN_DC_subdom"/>
</dbReference>
<dbReference type="InterPro" id="IPR001036">
    <property type="entry name" value="Acrflvin-R"/>
</dbReference>
<feature type="transmembrane region" description="Helical" evidence="9">
    <location>
        <begin position="396"/>
        <end position="419"/>
    </location>
</feature>
<dbReference type="RefSeq" id="WP_146312961.1">
    <property type="nucleotide sequence ID" value="NZ_VOHE01000005.1"/>
</dbReference>
<dbReference type="Proteomes" id="UP000315949">
    <property type="component" value="Unassembled WGS sequence"/>
</dbReference>
<evidence type="ECO:0000256" key="2">
    <source>
        <dbReference type="ARBA" id="ARBA00010942"/>
    </source>
</evidence>
<dbReference type="OrthoDB" id="9757904at2"/>
<dbReference type="PANTHER" id="PTHR32063:SF11">
    <property type="entry name" value="CATION OR DRUG EFFLUX SYSTEM PROTEIN"/>
    <property type="match status" value="1"/>
</dbReference>
<dbReference type="NCBIfam" id="TIGR00915">
    <property type="entry name" value="2A0602"/>
    <property type="match status" value="1"/>
</dbReference>
<dbReference type="InterPro" id="IPR004764">
    <property type="entry name" value="MdtF-like"/>
</dbReference>
<dbReference type="GO" id="GO:0015562">
    <property type="term" value="F:efflux transmembrane transporter activity"/>
    <property type="evidence" value="ECO:0007669"/>
    <property type="project" value="InterPro"/>
</dbReference>
<evidence type="ECO:0000256" key="5">
    <source>
        <dbReference type="ARBA" id="ARBA00022519"/>
    </source>
</evidence>
<evidence type="ECO:0000313" key="10">
    <source>
        <dbReference type="EMBL" id="TWT18399.1"/>
    </source>
</evidence>
<dbReference type="FunFam" id="1.20.1640.10:FF:000001">
    <property type="entry name" value="Efflux pump membrane transporter"/>
    <property type="match status" value="1"/>
</dbReference>
<dbReference type="GO" id="GO:0042910">
    <property type="term" value="F:xenobiotic transmembrane transporter activity"/>
    <property type="evidence" value="ECO:0007669"/>
    <property type="project" value="TreeGrafter"/>
</dbReference>
<evidence type="ECO:0000256" key="1">
    <source>
        <dbReference type="ARBA" id="ARBA00004429"/>
    </source>
</evidence>
<dbReference type="SUPFAM" id="SSF82693">
    <property type="entry name" value="Multidrug efflux transporter AcrB pore domain, PN1, PN2, PC1 and PC2 subdomains"/>
    <property type="match status" value="3"/>
</dbReference>
<feature type="transmembrane region" description="Helical" evidence="9">
    <location>
        <begin position="440"/>
        <end position="460"/>
    </location>
</feature>
<evidence type="ECO:0000256" key="9">
    <source>
        <dbReference type="RuleBase" id="RU364070"/>
    </source>
</evidence>
<accession>A0A5C5TXZ6</accession>
<keyword evidence="4" id="KW-1003">Cell membrane</keyword>
<feature type="transmembrane region" description="Helical" evidence="9">
    <location>
        <begin position="12"/>
        <end position="32"/>
    </location>
</feature>
<sequence>MDFSRFFIDRPIFAAVLSIVIFAAGLISIPLLPIGEYPEVVPPSVVVRTVYPGANPKEISETVATPLEEAITGVEDMMYVKSVAGSDGVLQLTVTFRPGTDPDDATVKVQNRVSQALARLPEDVRRQGVTTQKQSPVFLMVVHLTSEDGRYDSLYLRNYMRLHVRDELARIDGVGDAQLFGGGDYAMRIWLDPDRVAARGLTAGDVLRAVREQNVQVSAGQLGAEPMANGSDFLLPINARGRLESVEEFGDIVLKAGAGGEIVRLRDVARIELAAGDYTLRARLDGKNAAAIGIFQAPGANALQIRDAVIAKMDELRPRLPPGVEIQSIYDTTVFVRDSIRSVITTLLEATLLVVLVVILFLQTWRASIIPLLAVPVSVVGTFAVLYLLGYSINTLTLFGLVLAIGIVVDDAIVVVENVERHIEEGASPLEAAHLAMREVSGPIIAIALVLCAVFVPMAFLDGVTGQFYKQFAVTIAISTVISAINSLTLSPALAAKLLRPRDAAPDAPTRLIDRLFGWIFRPFNRFFGRSAGRYEGAVARALGRRGAVFVVYLVLLAGAALMFKAVPAGFIPVQDKLYLIAGVKMPEGASIERTDAVMKRMAAIAMEIDGIRNEVAFPGLNPLQFTNTPNHGVVFFTLDPFSERSRSAEEITAELNQKLGAIQDGFTFAFMPPPIQGLGNGSGWSLFVEDRTRLGYGALQDAVQAFQGAAAQTPGLGFPITSYQANVPQLEANVDRAKAKAQGVPLTGLFETLQTYLGSAYVNDFNMFGRTWQVIAQADGPFRDQVEDIANLRTRNAAGDMVPIGSVVDIRQAYGPDPVIRFNGYPAADLMGEADPRVLSSGQAMAQVTALAGQVLPPGMAIEWSDLSYQQATQGDASLVVFPLAVLLAFLVLAALYESWTLPLAVILIVPMTMLSALAGVWLTGGDNNVFVQVGLVVLMGLACKNAILIVEFARELELQGKGIVEAALEACRLRLRPIIMTSVAFIAGTVPLVLSSGAGAEVRSVTGVTVFAGMLGVTAFGLFLTPVFYVALRKLANRPLVSHAPQHAAAHASARVDA</sequence>
<dbReference type="Gene3D" id="3.30.2090.10">
    <property type="entry name" value="Multidrug efflux transporter AcrB TolC docking domain, DN and DC subdomains"/>
    <property type="match status" value="2"/>
</dbReference>
<keyword evidence="8 9" id="KW-0472">Membrane</keyword>
<feature type="transmembrane region" description="Helical" evidence="9">
    <location>
        <begin position="905"/>
        <end position="925"/>
    </location>
</feature>
<evidence type="ECO:0000256" key="3">
    <source>
        <dbReference type="ARBA" id="ARBA00022448"/>
    </source>
</evidence>
<feature type="transmembrane region" description="Helical" evidence="9">
    <location>
        <begin position="369"/>
        <end position="390"/>
    </location>
</feature>
<feature type="transmembrane region" description="Helical" evidence="9">
    <location>
        <begin position="1012"/>
        <end position="1034"/>
    </location>
</feature>
<dbReference type="GO" id="GO:0005886">
    <property type="term" value="C:plasma membrane"/>
    <property type="evidence" value="ECO:0007669"/>
    <property type="project" value="UniProtKB-SubCell"/>
</dbReference>
<comment type="similarity">
    <text evidence="2 9">Belongs to the resistance-nodulation-cell division (RND) (TC 2.A.6) family.</text>
</comment>
<keyword evidence="11" id="KW-1185">Reference proteome</keyword>
<feature type="transmembrane region" description="Helical" evidence="9">
    <location>
        <begin position="343"/>
        <end position="362"/>
    </location>
</feature>
<keyword evidence="6 9" id="KW-0812">Transmembrane</keyword>
<keyword evidence="3 9" id="KW-0813">Transport</keyword>
<dbReference type="Gene3D" id="3.30.70.1430">
    <property type="entry name" value="Multidrug efflux transporter AcrB pore domain"/>
    <property type="match status" value="2"/>
</dbReference>
<evidence type="ECO:0000256" key="6">
    <source>
        <dbReference type="ARBA" id="ARBA00022692"/>
    </source>
</evidence>
<evidence type="ECO:0000256" key="7">
    <source>
        <dbReference type="ARBA" id="ARBA00022989"/>
    </source>
</evidence>
<dbReference type="Gene3D" id="1.20.1640.10">
    <property type="entry name" value="Multidrug efflux transporter AcrB transmembrane domain"/>
    <property type="match status" value="2"/>
</dbReference>
<dbReference type="PRINTS" id="PR00702">
    <property type="entry name" value="ACRIFLAVINRP"/>
</dbReference>
<feature type="transmembrane region" description="Helical" evidence="9">
    <location>
        <begin position="472"/>
        <end position="495"/>
    </location>
</feature>
<keyword evidence="5 9" id="KW-0997">Cell inner membrane</keyword>
<evidence type="ECO:0000313" key="11">
    <source>
        <dbReference type="Proteomes" id="UP000315949"/>
    </source>
</evidence>
<gene>
    <name evidence="10" type="ORF">FQY79_11025</name>
</gene>
<reference evidence="10 11" key="1">
    <citation type="submission" date="2019-07" db="EMBL/GenBank/DDBJ databases">
        <title>Luteimonas sp. YD-1 nov., isolated from acidic soil.</title>
        <authorList>
            <person name="Zhou J."/>
        </authorList>
    </citation>
    <scope>NUCLEOTIDE SEQUENCE [LARGE SCALE GENOMIC DNA]</scope>
    <source>
        <strain evidence="10 11">YD-1</strain>
    </source>
</reference>
<feature type="transmembrane region" description="Helical" evidence="9">
    <location>
        <begin position="550"/>
        <end position="571"/>
    </location>
</feature>
<proteinExistence type="inferred from homology"/>
<evidence type="ECO:0000256" key="4">
    <source>
        <dbReference type="ARBA" id="ARBA00022475"/>
    </source>
</evidence>
<dbReference type="SUPFAM" id="SSF82714">
    <property type="entry name" value="Multidrug efflux transporter AcrB TolC docking domain, DN and DC subdomains"/>
    <property type="match status" value="2"/>
</dbReference>
<comment type="caution">
    <text evidence="10">The sequence shown here is derived from an EMBL/GenBank/DDBJ whole genome shotgun (WGS) entry which is preliminary data.</text>
</comment>
<comment type="subcellular location">
    <subcellularLocation>
        <location evidence="1 9">Cell inner membrane</location>
        <topology evidence="1 9">Multi-pass membrane protein</topology>
    </subcellularLocation>
</comment>
<dbReference type="NCBIfam" id="NF000282">
    <property type="entry name" value="RND_permease_1"/>
    <property type="match status" value="1"/>
</dbReference>